<keyword evidence="2" id="KW-1185">Reference proteome</keyword>
<proteinExistence type="predicted"/>
<gene>
    <name evidence="1" type="ORF">FOZ63_030811</name>
</gene>
<name>A0A7J6QYT2_PEROL</name>
<evidence type="ECO:0000313" key="1">
    <source>
        <dbReference type="EMBL" id="KAF4712836.1"/>
    </source>
</evidence>
<comment type="caution">
    <text evidence="1">The sequence shown here is derived from an EMBL/GenBank/DDBJ whole genome shotgun (WGS) entry which is preliminary data.</text>
</comment>
<dbReference type="Proteomes" id="UP000553632">
    <property type="component" value="Unassembled WGS sequence"/>
</dbReference>
<reference evidence="1 2" key="1">
    <citation type="submission" date="2020-04" db="EMBL/GenBank/DDBJ databases">
        <title>Perkinsus olseni comparative genomics.</title>
        <authorList>
            <person name="Bogema D.R."/>
        </authorList>
    </citation>
    <scope>NUCLEOTIDE SEQUENCE [LARGE SCALE GENOMIC DNA]</scope>
    <source>
        <strain evidence="1 2">ATCC PRA-207</strain>
    </source>
</reference>
<sequence length="172" mass="19096">MYWHESIKLRLQEAGDAKADEPLAGIQTGDLTTLTYTADDALTTNFRNEVIEFKRIPYPFTPGEFEHYETKASHLRLSYRVHSTGAVGIQASCDGGSITPRFVFKLTRPDWGMPYNVSSVGLTPLHALVQMIQSDCPKAGVQSTDLLQVTFITKDTIFVTVGGRTRALSRVQ</sequence>
<organism evidence="1 2">
    <name type="scientific">Perkinsus olseni</name>
    <name type="common">Perkinsus atlanticus</name>
    <dbReference type="NCBI Taxonomy" id="32597"/>
    <lineage>
        <taxon>Eukaryota</taxon>
        <taxon>Sar</taxon>
        <taxon>Alveolata</taxon>
        <taxon>Perkinsozoa</taxon>
        <taxon>Perkinsea</taxon>
        <taxon>Perkinsida</taxon>
        <taxon>Perkinsidae</taxon>
        <taxon>Perkinsus</taxon>
    </lineage>
</organism>
<accession>A0A7J6QYT2</accession>
<evidence type="ECO:0000313" key="2">
    <source>
        <dbReference type="Proteomes" id="UP000553632"/>
    </source>
</evidence>
<protein>
    <submittedName>
        <fullName evidence="1">Uncharacterized protein</fullName>
    </submittedName>
</protein>
<dbReference type="AlphaFoldDB" id="A0A7J6QYT2"/>
<dbReference type="EMBL" id="JABANO010029861">
    <property type="protein sequence ID" value="KAF4712836.1"/>
    <property type="molecule type" value="Genomic_DNA"/>
</dbReference>